<keyword evidence="3" id="KW-1185">Reference proteome</keyword>
<evidence type="ECO:0000256" key="1">
    <source>
        <dbReference type="SAM" id="MobiDB-lite"/>
    </source>
</evidence>
<sequence length="390" mass="42572">MTTAPDHHTDIEQDLTRRLAELARAFIADLSARGHLTHTPHQHQATPPPTPQAPSPVETNLSTAEALTPRPEQPGPQHAPHAQTRPPQTLADLHALHPDPPQTLADLLAAHLTTNGAQHTPSDPPDRIPTPTDPPDNRQAVTTLLAPQHVLLGTDRTPVSIPTPSPMLRGAITLPRTTHRTPRWARTTTPGEAHTPDEAGSPDGAPSDTRTPDRAHTTDADPDRARHTAATARHLHTNHAHRLELAHITPHHDHITVHINAATLNDWEYWLTAINALDTPTHRIGTTQTTTGHINDTPIHLTAHHVPHLLDQATQDAKDPYYHHGRIYDLAQPHIDRHGQTWHYTGQRQSDSTPLLALPGTNHPPYPLTAITTTNGPLTPTHTTSDDGNA</sequence>
<evidence type="ECO:0000313" key="3">
    <source>
        <dbReference type="Proteomes" id="UP001501563"/>
    </source>
</evidence>
<feature type="compositionally biased region" description="Basic and acidic residues" evidence="1">
    <location>
        <begin position="210"/>
        <end position="226"/>
    </location>
</feature>
<dbReference type="NCBIfam" id="NF038081">
    <property type="entry name" value="BN159_2729_fam"/>
    <property type="match status" value="1"/>
</dbReference>
<dbReference type="Proteomes" id="UP001501563">
    <property type="component" value="Unassembled WGS sequence"/>
</dbReference>
<feature type="region of interest" description="Disordered" evidence="1">
    <location>
        <begin position="115"/>
        <end position="226"/>
    </location>
</feature>
<dbReference type="RefSeq" id="WP_345553547.1">
    <property type="nucleotide sequence ID" value="NZ_BAAAZA010000034.1"/>
</dbReference>
<comment type="caution">
    <text evidence="2">The sequence shown here is derived from an EMBL/GenBank/DDBJ whole genome shotgun (WGS) entry which is preliminary data.</text>
</comment>
<evidence type="ECO:0000313" key="2">
    <source>
        <dbReference type="EMBL" id="GAA3895726.1"/>
    </source>
</evidence>
<protein>
    <submittedName>
        <fullName evidence="2">Uncharacterized protein</fullName>
    </submittedName>
</protein>
<dbReference type="EMBL" id="BAAAZA010000034">
    <property type="protein sequence ID" value="GAA3895726.1"/>
    <property type="molecule type" value="Genomic_DNA"/>
</dbReference>
<organism evidence="2 3">
    <name type="scientific">Streptomyces lannensis</name>
    <dbReference type="NCBI Taxonomy" id="766498"/>
    <lineage>
        <taxon>Bacteria</taxon>
        <taxon>Bacillati</taxon>
        <taxon>Actinomycetota</taxon>
        <taxon>Actinomycetes</taxon>
        <taxon>Kitasatosporales</taxon>
        <taxon>Streptomycetaceae</taxon>
        <taxon>Streptomyces</taxon>
    </lineage>
</organism>
<reference evidence="3" key="1">
    <citation type="journal article" date="2019" name="Int. J. Syst. Evol. Microbiol.">
        <title>The Global Catalogue of Microorganisms (GCM) 10K type strain sequencing project: providing services to taxonomists for standard genome sequencing and annotation.</title>
        <authorList>
            <consortium name="The Broad Institute Genomics Platform"/>
            <consortium name="The Broad Institute Genome Sequencing Center for Infectious Disease"/>
            <person name="Wu L."/>
            <person name="Ma J."/>
        </authorList>
    </citation>
    <scope>NUCLEOTIDE SEQUENCE [LARGE SCALE GENOMIC DNA]</scope>
    <source>
        <strain evidence="3">JCM 16578</strain>
    </source>
</reference>
<dbReference type="NCBIfam" id="NF038082">
    <property type="entry name" value="phiSA1p31"/>
    <property type="match status" value="1"/>
</dbReference>
<name>A0ABP7L892_9ACTN</name>
<gene>
    <name evidence="2" type="ORF">GCM10022207_74950</name>
</gene>
<proteinExistence type="predicted"/>
<feature type="region of interest" description="Disordered" evidence="1">
    <location>
        <begin position="38"/>
        <end position="85"/>
    </location>
</feature>
<accession>A0ABP7L892</accession>